<evidence type="ECO:0000313" key="2">
    <source>
        <dbReference type="EMBL" id="SFG40764.1"/>
    </source>
</evidence>
<name>A0A1I2RJA4_9EURY</name>
<sequence>MAVRQDVTSGHASDGYRAVLADDHRRAVVGVLGDIGGAVDLTFLATRVVAEVADVSRDDVCVADVERAKIELHHNHLPKLDEVGVLEYAYEENRVVPTAGTETAQHAVEATDAVRHATL</sequence>
<dbReference type="RefSeq" id="WP_092891637.1">
    <property type="nucleotide sequence ID" value="NZ_FOOQ01000002.1"/>
</dbReference>
<evidence type="ECO:0000259" key="1">
    <source>
        <dbReference type="Pfam" id="PF24035"/>
    </source>
</evidence>
<dbReference type="EMBL" id="FOOQ01000002">
    <property type="protein sequence ID" value="SFG40764.1"/>
    <property type="molecule type" value="Genomic_DNA"/>
</dbReference>
<protein>
    <recommendedName>
        <fullName evidence="1">DUF7344 domain-containing protein</fullName>
    </recommendedName>
</protein>
<organism evidence="2 3">
    <name type="scientific">Halopelagius inordinatus</name>
    <dbReference type="NCBI Taxonomy" id="553467"/>
    <lineage>
        <taxon>Archaea</taxon>
        <taxon>Methanobacteriati</taxon>
        <taxon>Methanobacteriota</taxon>
        <taxon>Stenosarchaea group</taxon>
        <taxon>Halobacteria</taxon>
        <taxon>Halobacteriales</taxon>
        <taxon>Haloferacaceae</taxon>
    </lineage>
</organism>
<gene>
    <name evidence="2" type="ORF">SAMN04488063_1944</name>
</gene>
<dbReference type="Proteomes" id="UP000198876">
    <property type="component" value="Unassembled WGS sequence"/>
</dbReference>
<keyword evidence="3" id="KW-1185">Reference proteome</keyword>
<dbReference type="OrthoDB" id="247722at2157"/>
<feature type="domain" description="DUF7344" evidence="1">
    <location>
        <begin position="19"/>
        <end position="95"/>
    </location>
</feature>
<dbReference type="AlphaFoldDB" id="A0A1I2RJA4"/>
<proteinExistence type="predicted"/>
<dbReference type="Pfam" id="PF24035">
    <property type="entry name" value="DUF7344"/>
    <property type="match status" value="1"/>
</dbReference>
<dbReference type="InterPro" id="IPR055768">
    <property type="entry name" value="DUF7344"/>
</dbReference>
<evidence type="ECO:0000313" key="3">
    <source>
        <dbReference type="Proteomes" id="UP000198876"/>
    </source>
</evidence>
<dbReference type="STRING" id="553467.SAMN04488063_1944"/>
<reference evidence="3" key="1">
    <citation type="submission" date="2016-10" db="EMBL/GenBank/DDBJ databases">
        <authorList>
            <person name="Varghese N."/>
            <person name="Submissions S."/>
        </authorList>
    </citation>
    <scope>NUCLEOTIDE SEQUENCE [LARGE SCALE GENOMIC DNA]</scope>
    <source>
        <strain evidence="3">CGMCC 1.7739</strain>
    </source>
</reference>
<accession>A0A1I2RJA4</accession>